<feature type="region of interest" description="Disordered" evidence="1">
    <location>
        <begin position="356"/>
        <end position="378"/>
    </location>
</feature>
<dbReference type="GO" id="GO:0043130">
    <property type="term" value="F:ubiquitin binding"/>
    <property type="evidence" value="ECO:0007669"/>
    <property type="project" value="InterPro"/>
</dbReference>
<dbReference type="EMBL" id="BDRX01000002">
    <property type="protein sequence ID" value="GBF87710.1"/>
    <property type="molecule type" value="Genomic_DNA"/>
</dbReference>
<organism evidence="3 4">
    <name type="scientific">Raphidocelis subcapitata</name>
    <dbReference type="NCBI Taxonomy" id="307507"/>
    <lineage>
        <taxon>Eukaryota</taxon>
        <taxon>Viridiplantae</taxon>
        <taxon>Chlorophyta</taxon>
        <taxon>core chlorophytes</taxon>
        <taxon>Chlorophyceae</taxon>
        <taxon>CS clade</taxon>
        <taxon>Sphaeropleales</taxon>
        <taxon>Selenastraceae</taxon>
        <taxon>Raphidocelis</taxon>
    </lineage>
</organism>
<dbReference type="Proteomes" id="UP000247498">
    <property type="component" value="Unassembled WGS sequence"/>
</dbReference>
<dbReference type="InParanoid" id="A0A2V0NQA2"/>
<dbReference type="GO" id="GO:0035091">
    <property type="term" value="F:phosphatidylinositol binding"/>
    <property type="evidence" value="ECO:0007669"/>
    <property type="project" value="InterPro"/>
</dbReference>
<sequence>MVDLTFLEERGGGVAWQTLAGLAAAAERSGALPEDARAALKERLKSEVLPLVLNSLTALHTVSINCGPAVRDHLAHPAAKLLKQLERLLSRPPIPGVEAAAAQLLLDWSFLFGREELGVRAGGLISGARLRPLLAQLRPTDAAVVEREQRRVGVPRFVPFVRGYDFGSAYAHPLDGPAPCSTTPVMAAFARQVLQETPAGGSGSGGGTSGRTTPAPAEGSPEAPRAIADQVLRSLAAARADVAALTAAQKAASSAASARRIDREALSAQLDAAFAAAARCDSWRQKVAAAVAGGAGGSASDAGGGAAAAGSAGHARWQCLSSSQMSQLLALTDEINAALDGWARCSRDELWRGLGGGRSGGKSGGAAAGRAGSAGPAAEGTLVDVGEAGRRMQYLDLLTGDNFSASGSSGNPFLAAAAPAPPSPPAAAPAAGSTGDSSDGGGGGGAGPPPNPFAGAALPPSLAAAAAAAARRPPPTSPNTIQTHPLDLFADESPEAGQQQRQQLQPGRAPPQPPAKQQQQQQPPPLVVRGMVSSVSGSMDEEAATAAAAAARSHAARLHAQARALSQPGAAPAPLPPLAPALRQRLHSALTAAAAHARARCGSCGVPPPAELAPAVERVVAEVIADYEARAAAAEAAHRAEVAELKATAVRRLKEVMGQR</sequence>
<comment type="caution">
    <text evidence="3">The sequence shown here is derived from an EMBL/GenBank/DDBJ whole genome shotgun (WGS) entry which is preliminary data.</text>
</comment>
<feature type="compositionally biased region" description="Low complexity" evidence="1">
    <location>
        <begin position="515"/>
        <end position="570"/>
    </location>
</feature>
<dbReference type="SUPFAM" id="SSF48464">
    <property type="entry name" value="ENTH/VHS domain"/>
    <property type="match status" value="1"/>
</dbReference>
<keyword evidence="4" id="KW-1185">Reference proteome</keyword>
<dbReference type="InterPro" id="IPR008942">
    <property type="entry name" value="ENTH_VHS"/>
</dbReference>
<feature type="region of interest" description="Disordered" evidence="1">
    <location>
        <begin position="414"/>
        <end position="579"/>
    </location>
</feature>
<evidence type="ECO:0000313" key="4">
    <source>
        <dbReference type="Proteomes" id="UP000247498"/>
    </source>
</evidence>
<protein>
    <recommendedName>
        <fullName evidence="2">VHS domain-containing protein</fullName>
    </recommendedName>
</protein>
<feature type="compositionally biased region" description="Low complexity" evidence="1">
    <location>
        <begin position="428"/>
        <end position="437"/>
    </location>
</feature>
<reference evidence="3 4" key="1">
    <citation type="journal article" date="2018" name="Sci. Rep.">
        <title>Raphidocelis subcapitata (=Pseudokirchneriella subcapitata) provides an insight into genome evolution and environmental adaptations in the Sphaeropleales.</title>
        <authorList>
            <person name="Suzuki S."/>
            <person name="Yamaguchi H."/>
            <person name="Nakajima N."/>
            <person name="Kawachi M."/>
        </authorList>
    </citation>
    <scope>NUCLEOTIDE SEQUENCE [LARGE SCALE GENOMIC DNA]</scope>
    <source>
        <strain evidence="3 4">NIES-35</strain>
    </source>
</reference>
<feature type="compositionally biased region" description="Low complexity" evidence="1">
    <location>
        <begin position="453"/>
        <end position="471"/>
    </location>
</feature>
<dbReference type="OrthoDB" id="549877at2759"/>
<evidence type="ECO:0000313" key="3">
    <source>
        <dbReference type="EMBL" id="GBF87710.1"/>
    </source>
</evidence>
<dbReference type="InterPro" id="IPR002014">
    <property type="entry name" value="VHS_dom"/>
</dbReference>
<feature type="compositionally biased region" description="Low complexity" evidence="1">
    <location>
        <begin position="497"/>
        <end position="507"/>
    </location>
</feature>
<feature type="compositionally biased region" description="Gly residues" evidence="1">
    <location>
        <begin position="200"/>
        <end position="209"/>
    </location>
</feature>
<accession>A0A2V0NQA2</accession>
<gene>
    <name evidence="3" type="ORF">Rsub_00421</name>
</gene>
<evidence type="ECO:0000256" key="1">
    <source>
        <dbReference type="SAM" id="MobiDB-lite"/>
    </source>
</evidence>
<name>A0A2V0NQA2_9CHLO</name>
<evidence type="ECO:0000259" key="2">
    <source>
        <dbReference type="PROSITE" id="PS50179"/>
    </source>
</evidence>
<proteinExistence type="predicted"/>
<feature type="compositionally biased region" description="Gly residues" evidence="1">
    <location>
        <begin position="356"/>
        <end position="367"/>
    </location>
</feature>
<feature type="region of interest" description="Disordered" evidence="1">
    <location>
        <begin position="197"/>
        <end position="222"/>
    </location>
</feature>
<feature type="compositionally biased region" description="Low complexity" evidence="1">
    <location>
        <begin position="368"/>
        <end position="378"/>
    </location>
</feature>
<dbReference type="PROSITE" id="PS50179">
    <property type="entry name" value="VHS"/>
    <property type="match status" value="1"/>
</dbReference>
<dbReference type="Gene3D" id="1.25.40.90">
    <property type="match status" value="1"/>
</dbReference>
<feature type="domain" description="VHS" evidence="2">
    <location>
        <begin position="16"/>
        <end position="115"/>
    </location>
</feature>
<dbReference type="AlphaFoldDB" id="A0A2V0NQA2"/>